<evidence type="ECO:0000313" key="23">
    <source>
        <dbReference type="Proteomes" id="UP001148786"/>
    </source>
</evidence>
<dbReference type="InterPro" id="IPR023382">
    <property type="entry name" value="MnmA-like_central_sf"/>
</dbReference>
<comment type="similarity">
    <text evidence="4">Belongs to the CENP-C/MIF2 family.</text>
</comment>
<keyword evidence="6" id="KW-0820">tRNA-binding</keyword>
<protein>
    <recommendedName>
        <fullName evidence="5">tRNA-5-taurinomethyluridine 2-sulfurtransferase</fullName>
        <ecNumber evidence="5">2.8.1.14</ecNumber>
    </recommendedName>
    <alternativeName>
        <fullName evidence="17">CENP-C homolog</fullName>
    </alternativeName>
</protein>
<dbReference type="GO" id="GO:0019237">
    <property type="term" value="F:centromeric DNA binding"/>
    <property type="evidence" value="ECO:0007669"/>
    <property type="project" value="UniProtKB-ARBA"/>
</dbReference>
<dbReference type="InterPro" id="IPR046885">
    <property type="entry name" value="MnmA-like_C"/>
</dbReference>
<keyword evidence="14" id="KW-0539">Nucleus</keyword>
<dbReference type="Gene3D" id="3.40.50.620">
    <property type="entry name" value="HUPs"/>
    <property type="match status" value="1"/>
</dbReference>
<evidence type="ECO:0000256" key="8">
    <source>
        <dbReference type="ARBA" id="ARBA00022694"/>
    </source>
</evidence>
<dbReference type="InterPro" id="IPR014729">
    <property type="entry name" value="Rossmann-like_a/b/a_fold"/>
</dbReference>
<dbReference type="Pfam" id="PF20259">
    <property type="entry name" value="tRNA_Me_trans_M"/>
    <property type="match status" value="1"/>
</dbReference>
<keyword evidence="8" id="KW-0819">tRNA processing</keyword>
<evidence type="ECO:0000256" key="12">
    <source>
        <dbReference type="ARBA" id="ARBA00023125"/>
    </source>
</evidence>
<feature type="region of interest" description="Disordered" evidence="18">
    <location>
        <begin position="380"/>
        <end position="410"/>
    </location>
</feature>
<dbReference type="Proteomes" id="UP001148786">
    <property type="component" value="Unassembled WGS sequence"/>
</dbReference>
<keyword evidence="9" id="KW-0547">Nucleotide-binding</keyword>
<feature type="compositionally biased region" description="Acidic residues" evidence="18">
    <location>
        <begin position="459"/>
        <end position="469"/>
    </location>
</feature>
<dbReference type="Gene3D" id="2.60.120.10">
    <property type="entry name" value="Jelly Rolls"/>
    <property type="match status" value="1"/>
</dbReference>
<evidence type="ECO:0000256" key="10">
    <source>
        <dbReference type="ARBA" id="ARBA00022840"/>
    </source>
</evidence>
<dbReference type="GO" id="GO:0000049">
    <property type="term" value="F:tRNA binding"/>
    <property type="evidence" value="ECO:0007669"/>
    <property type="project" value="UniProtKB-KW"/>
</dbReference>
<feature type="compositionally biased region" description="Basic residues" evidence="18">
    <location>
        <begin position="743"/>
        <end position="756"/>
    </location>
</feature>
<dbReference type="CDD" id="cd01998">
    <property type="entry name" value="MnmA_TRMU-like"/>
    <property type="match status" value="1"/>
</dbReference>
<evidence type="ECO:0000256" key="7">
    <source>
        <dbReference type="ARBA" id="ARBA00022679"/>
    </source>
</evidence>
<evidence type="ECO:0000256" key="3">
    <source>
        <dbReference type="ARBA" id="ARBA00006191"/>
    </source>
</evidence>
<feature type="compositionally biased region" description="Basic and acidic residues" evidence="18">
    <location>
        <begin position="681"/>
        <end position="696"/>
    </location>
</feature>
<evidence type="ECO:0000256" key="2">
    <source>
        <dbReference type="ARBA" id="ARBA00004123"/>
    </source>
</evidence>
<dbReference type="OrthoDB" id="3685at2759"/>
<dbReference type="EC" id="2.8.1.14" evidence="5"/>
<dbReference type="CDD" id="cd06993">
    <property type="entry name" value="cupin_CENP-C_C"/>
    <property type="match status" value="1"/>
</dbReference>
<evidence type="ECO:0000259" key="20">
    <source>
        <dbReference type="Pfam" id="PF20258"/>
    </source>
</evidence>
<evidence type="ECO:0000256" key="6">
    <source>
        <dbReference type="ARBA" id="ARBA00022555"/>
    </source>
</evidence>
<gene>
    <name evidence="22" type="ORF">NLJ89_g1711</name>
</gene>
<evidence type="ECO:0000256" key="9">
    <source>
        <dbReference type="ARBA" id="ARBA00022741"/>
    </source>
</evidence>
<keyword evidence="11" id="KW-0694">RNA-binding</keyword>
<evidence type="ECO:0000256" key="1">
    <source>
        <dbReference type="ARBA" id="ARBA00003986"/>
    </source>
</evidence>
<evidence type="ECO:0000259" key="21">
    <source>
        <dbReference type="Pfam" id="PF20259"/>
    </source>
</evidence>
<comment type="catalytic activity">
    <reaction evidence="15">
        <text>5-taurinomethyluridine(34) in tRNA + S-sulfanyl-L-cysteinyl-[protein] + AH2 + ATP = 5-taurinomethyl-2-thiouridine(34) in tRNA + L-cysteinyl-[protein] + A + AMP + diphosphate + H(+)</text>
        <dbReference type="Rhea" id="RHEA:47040"/>
        <dbReference type="Rhea" id="RHEA-COMP:10131"/>
        <dbReference type="Rhea" id="RHEA-COMP:11726"/>
        <dbReference type="Rhea" id="RHEA-COMP:11732"/>
        <dbReference type="Rhea" id="RHEA-COMP:11733"/>
        <dbReference type="ChEBI" id="CHEBI:13193"/>
        <dbReference type="ChEBI" id="CHEBI:15378"/>
        <dbReference type="ChEBI" id="CHEBI:17499"/>
        <dbReference type="ChEBI" id="CHEBI:29950"/>
        <dbReference type="ChEBI" id="CHEBI:30616"/>
        <dbReference type="ChEBI" id="CHEBI:33019"/>
        <dbReference type="ChEBI" id="CHEBI:61963"/>
        <dbReference type="ChEBI" id="CHEBI:87171"/>
        <dbReference type="ChEBI" id="CHEBI:87172"/>
        <dbReference type="ChEBI" id="CHEBI:456215"/>
        <dbReference type="EC" id="2.8.1.14"/>
    </reaction>
</comment>
<feature type="compositionally biased region" description="Polar residues" evidence="18">
    <location>
        <begin position="571"/>
        <end position="586"/>
    </location>
</feature>
<dbReference type="Pfam" id="PF03054">
    <property type="entry name" value="tRNA_Me_trans"/>
    <property type="match status" value="1"/>
</dbReference>
<feature type="region of interest" description="Disordered" evidence="18">
    <location>
        <begin position="919"/>
        <end position="976"/>
    </location>
</feature>
<evidence type="ECO:0000259" key="19">
    <source>
        <dbReference type="Pfam" id="PF11699"/>
    </source>
</evidence>
<comment type="caution">
    <text evidence="22">The sequence shown here is derived from an EMBL/GenBank/DDBJ whole genome shotgun (WGS) entry which is preliminary data.</text>
</comment>
<dbReference type="Gene3D" id="2.40.30.10">
    <property type="entry name" value="Translation factors"/>
    <property type="match status" value="1"/>
</dbReference>
<dbReference type="PANTHER" id="PTHR11933">
    <property type="entry name" value="TRNA 5-METHYLAMINOMETHYL-2-THIOURIDYLATE -METHYLTRANSFERASE"/>
    <property type="match status" value="1"/>
</dbReference>
<dbReference type="NCBIfam" id="TIGR00420">
    <property type="entry name" value="trmU"/>
    <property type="match status" value="1"/>
</dbReference>
<feature type="region of interest" description="Disordered" evidence="18">
    <location>
        <begin position="433"/>
        <end position="696"/>
    </location>
</feature>
<feature type="domain" description="Mif2/CENP-C cupin" evidence="19">
    <location>
        <begin position="820"/>
        <end position="904"/>
    </location>
</feature>
<sequence>MLLAQGDYDLSAVYMRNWDTRDESGTDKGCEWEKDWEDVQRVCKKLDIPCELIDLSREYWNRVFEPSLRQWEQGVSPNPDVWCNKEIKFGALLDSIPLKRHENAWFATGHYASKSWSESPNPRPKLLRPADQNKDQTYFLSAVSEAGLRKALFPLACLTKPEVRMLAKQHELSTAERPDSVGICFVGEKTRFDQFLSSYIPPNPGPIVNKLTGKVIGEHSGLWNFTIGQNARIPGMPEKMFVVSKDTSTNTVYLVPGSTHESLFSQVLHVPQFTWIWRDSPPRAIDQPEGARLSLMHRYRMDRVPCTVSRTEKNGLAIKCDHPQHAVTPGQVAALWDDDWCLGSGVIILNATGTHVNYVTRFGDGTAKHEQALPKNIMPTSARKSSLGGARRGPQKAHIPYRGDNPEVGKKTGITVQHVEPKSDGFEPFEEVIQQADGRTPPRPKRRKKSTATPRRDDYYDDEDGEQSMDVDSPVQHLINMRPPSTPTTAGRNRSSGRPVARTSEVDFDEIPSPRPLASSQRTKKNGGPGPSNLSRSTRAREPESESESPDEGPGDYGGGDYGDFDDYGPQENSPEQQSPRRTSFGQIEEDDEEPEEEEEPQQTPKGKGRQDKGKRRAEREPSEEHEEEEVEDEIAQGLEDVDLGAETDEEEEATPKPPPKRAKVDEKPKRTSPRKTQSRSKKENKPIREGVRRSRREHIPPLEYWRGERYIYGRSTNSGSILVPQIKQIVRIPKEPPIALGAKRKRGSTRPRSKSRGRDHSEDHIPPALPVANPEEGWDDDTQAKCMVLHYTSKEEIERRIAWTAKMVEPRMAANNNWSFDKIFGDDEFIAAGQLIIPPRGRKPSKAAKDNTYIFYVIEGAVNLKIHETSMILATGGMFMVPRGNTYFIENICQRDAKLFFTQARKVEMNAEELAAKQHHVAETQKRQNVIETQRRKSAVRSSSVGANMSVARTPPSQPLGRAASMAAFPTSRKS</sequence>
<dbReference type="GO" id="GO:0016783">
    <property type="term" value="F:sulfurtransferase activity"/>
    <property type="evidence" value="ECO:0007669"/>
    <property type="project" value="InterPro"/>
</dbReference>
<dbReference type="InterPro" id="IPR011051">
    <property type="entry name" value="RmlC_Cupin_sf"/>
</dbReference>
<evidence type="ECO:0000256" key="5">
    <source>
        <dbReference type="ARBA" id="ARBA00011953"/>
    </source>
</evidence>
<evidence type="ECO:0000256" key="13">
    <source>
        <dbReference type="ARBA" id="ARBA00023157"/>
    </source>
</evidence>
<feature type="compositionally biased region" description="Basic and acidic residues" evidence="18">
    <location>
        <begin position="757"/>
        <end position="766"/>
    </location>
</feature>
<comment type="function">
    <text evidence="16">Component of the kinetochore, a multiprotein complex that assembles on centromeric DNA and attaches chromosomes to spindle microtubules, mediating chromosome segregation and sister chromatid segregation during meiosis and mitosis. Component of the inner kinetochore constitutive centromere-associated network (CCAN), which serves as a structural platform for outer kinetochore assembly.</text>
</comment>
<feature type="compositionally biased region" description="Basic residues" evidence="18">
    <location>
        <begin position="671"/>
        <end position="680"/>
    </location>
</feature>
<evidence type="ECO:0000256" key="4">
    <source>
        <dbReference type="ARBA" id="ARBA00010291"/>
    </source>
</evidence>
<comment type="similarity">
    <text evidence="3">Belongs to the MnmA/TRMU family.</text>
</comment>
<dbReference type="FunFam" id="2.60.120.10:FF:000033">
    <property type="entry name" value="Centromere protein C 1"/>
    <property type="match status" value="1"/>
</dbReference>
<organism evidence="22 23">
    <name type="scientific">Agrocybe chaxingu</name>
    <dbReference type="NCBI Taxonomy" id="84603"/>
    <lineage>
        <taxon>Eukaryota</taxon>
        <taxon>Fungi</taxon>
        <taxon>Dikarya</taxon>
        <taxon>Basidiomycota</taxon>
        <taxon>Agaricomycotina</taxon>
        <taxon>Agaricomycetes</taxon>
        <taxon>Agaricomycetidae</taxon>
        <taxon>Agaricales</taxon>
        <taxon>Agaricineae</taxon>
        <taxon>Strophariaceae</taxon>
        <taxon>Agrocybe</taxon>
    </lineage>
</organism>
<feature type="domain" description="tRNA-specific 2-thiouridylase MnmA-like C-terminal" evidence="20">
    <location>
        <begin position="270"/>
        <end position="347"/>
    </location>
</feature>
<feature type="region of interest" description="Disordered" evidence="18">
    <location>
        <begin position="738"/>
        <end position="778"/>
    </location>
</feature>
<dbReference type="Pfam" id="PF20258">
    <property type="entry name" value="tRNA_Me_trans_C"/>
    <property type="match status" value="1"/>
</dbReference>
<proteinExistence type="inferred from homology"/>
<feature type="domain" description="tRNA-specific 2-thiouridylase MnmA-like central" evidence="21">
    <location>
        <begin position="194"/>
        <end position="255"/>
    </location>
</feature>
<dbReference type="FunFam" id="2.30.30.280:FF:000001">
    <property type="entry name" value="tRNA-specific 2-thiouridylase MnmA"/>
    <property type="match status" value="1"/>
</dbReference>
<keyword evidence="7" id="KW-0808">Transferase</keyword>
<dbReference type="SUPFAM" id="SSF52402">
    <property type="entry name" value="Adenine nucleotide alpha hydrolases-like"/>
    <property type="match status" value="1"/>
</dbReference>
<dbReference type="Pfam" id="PF11699">
    <property type="entry name" value="CENP-C_C"/>
    <property type="match status" value="1"/>
</dbReference>
<keyword evidence="13" id="KW-1015">Disulfide bond</keyword>
<dbReference type="GO" id="GO:0002143">
    <property type="term" value="P:tRNA wobble position uridine thiolation"/>
    <property type="evidence" value="ECO:0007669"/>
    <property type="project" value="TreeGrafter"/>
</dbReference>
<evidence type="ECO:0000256" key="14">
    <source>
        <dbReference type="ARBA" id="ARBA00023242"/>
    </source>
</evidence>
<dbReference type="PANTHER" id="PTHR11933:SF5">
    <property type="entry name" value="MITOCHONDRIAL TRNA-SPECIFIC 2-THIOURIDYLASE 1"/>
    <property type="match status" value="1"/>
</dbReference>
<feature type="compositionally biased region" description="Acidic residues" evidence="18">
    <location>
        <begin position="545"/>
        <end position="554"/>
    </location>
</feature>
<evidence type="ECO:0000256" key="15">
    <source>
        <dbReference type="ARBA" id="ARBA00049564"/>
    </source>
</evidence>
<evidence type="ECO:0000313" key="22">
    <source>
        <dbReference type="EMBL" id="KAJ3515508.1"/>
    </source>
</evidence>
<dbReference type="InterPro" id="IPR004506">
    <property type="entry name" value="MnmA-like"/>
</dbReference>
<feature type="compositionally biased region" description="Polar residues" evidence="18">
    <location>
        <begin position="487"/>
        <end position="496"/>
    </location>
</feature>
<evidence type="ECO:0000256" key="16">
    <source>
        <dbReference type="ARBA" id="ARBA00057947"/>
    </source>
</evidence>
<name>A0A9W8MZI4_9AGAR</name>
<feature type="compositionally biased region" description="Acidic residues" evidence="18">
    <location>
        <begin position="624"/>
        <end position="653"/>
    </location>
</feature>
<evidence type="ECO:0000256" key="18">
    <source>
        <dbReference type="SAM" id="MobiDB-lite"/>
    </source>
</evidence>
<keyword evidence="23" id="KW-1185">Reference proteome</keyword>
<dbReference type="NCBIfam" id="NF001138">
    <property type="entry name" value="PRK00143.1"/>
    <property type="match status" value="1"/>
</dbReference>
<dbReference type="Gene3D" id="2.30.30.280">
    <property type="entry name" value="Adenine nucleotide alpha hydrolases-like domains"/>
    <property type="match status" value="1"/>
</dbReference>
<comment type="function">
    <text evidence="1">Catalyzes the 2-thiolation of uridine at the wobble position (U34) of mitochondrial tRNA(Lys), tRNA(Glu) and tRNA(Gln). Required for the formation of 5-taurinomethyl-2-thiouridine (tm5s2U) of mitochondrial tRNA(Lys), tRNA(Glu), and tRNA(Gln) at the wobble position. ATP is required to activate the C2 atom of the wobble base.</text>
</comment>
<dbReference type="EMBL" id="JANKHO010000093">
    <property type="protein sequence ID" value="KAJ3515508.1"/>
    <property type="molecule type" value="Genomic_DNA"/>
</dbReference>
<keyword evidence="10" id="KW-0067">ATP-binding</keyword>
<keyword evidence="12" id="KW-0238">DNA-binding</keyword>
<feature type="compositionally biased region" description="Acidic residues" evidence="18">
    <location>
        <begin position="588"/>
        <end position="601"/>
    </location>
</feature>
<comment type="subcellular location">
    <subcellularLocation>
        <location evidence="2">Nucleus</location>
    </subcellularLocation>
</comment>
<dbReference type="SUPFAM" id="SSF51182">
    <property type="entry name" value="RmlC-like cupins"/>
    <property type="match status" value="1"/>
</dbReference>
<dbReference type="GO" id="GO:0005634">
    <property type="term" value="C:nucleus"/>
    <property type="evidence" value="ECO:0007669"/>
    <property type="project" value="UniProtKB-SubCell"/>
</dbReference>
<dbReference type="AlphaFoldDB" id="A0A9W8MZI4"/>
<dbReference type="GO" id="GO:0005739">
    <property type="term" value="C:mitochondrion"/>
    <property type="evidence" value="ECO:0007669"/>
    <property type="project" value="TreeGrafter"/>
</dbReference>
<reference evidence="22" key="1">
    <citation type="submission" date="2022-07" db="EMBL/GenBank/DDBJ databases">
        <title>Genome Sequence of Agrocybe chaxingu.</title>
        <authorList>
            <person name="Buettner E."/>
        </authorList>
    </citation>
    <scope>NUCLEOTIDE SEQUENCE</scope>
    <source>
        <strain evidence="22">MP-N11</strain>
    </source>
</reference>
<evidence type="ECO:0000256" key="11">
    <source>
        <dbReference type="ARBA" id="ARBA00022884"/>
    </source>
</evidence>
<evidence type="ECO:0000256" key="17">
    <source>
        <dbReference type="ARBA" id="ARBA00075033"/>
    </source>
</evidence>
<dbReference type="InterPro" id="IPR025974">
    <property type="entry name" value="Mif2/CENP-C_cupin"/>
</dbReference>
<dbReference type="GO" id="GO:0000779">
    <property type="term" value="C:condensed chromosome, centromeric region"/>
    <property type="evidence" value="ECO:0007669"/>
    <property type="project" value="UniProtKB-ARBA"/>
</dbReference>
<dbReference type="InterPro" id="IPR046884">
    <property type="entry name" value="MnmA-like_central"/>
</dbReference>
<dbReference type="InterPro" id="IPR014710">
    <property type="entry name" value="RmlC-like_jellyroll"/>
</dbReference>
<accession>A0A9W8MZI4</accession>
<dbReference type="GO" id="GO:0005524">
    <property type="term" value="F:ATP binding"/>
    <property type="evidence" value="ECO:0007669"/>
    <property type="project" value="UniProtKB-KW"/>
</dbReference>